<proteinExistence type="predicted"/>
<keyword evidence="3" id="KW-1185">Reference proteome</keyword>
<dbReference type="RefSeq" id="WP_195901191.1">
    <property type="nucleotide sequence ID" value="NZ_JADOGI010000202.1"/>
</dbReference>
<evidence type="ECO:0000259" key="1">
    <source>
        <dbReference type="PROSITE" id="PS51340"/>
    </source>
</evidence>
<dbReference type="InterPro" id="IPR005302">
    <property type="entry name" value="MoCF_Sase_C"/>
</dbReference>
<dbReference type="GO" id="GO:0003824">
    <property type="term" value="F:catalytic activity"/>
    <property type="evidence" value="ECO:0007669"/>
    <property type="project" value="InterPro"/>
</dbReference>
<dbReference type="InterPro" id="IPR011037">
    <property type="entry name" value="Pyrv_Knase-like_insert_dom_sf"/>
</dbReference>
<dbReference type="GO" id="GO:0030151">
    <property type="term" value="F:molybdenum ion binding"/>
    <property type="evidence" value="ECO:0007669"/>
    <property type="project" value="InterPro"/>
</dbReference>
<dbReference type="EMBL" id="JADOGI010000202">
    <property type="protein sequence ID" value="MBF8192292.1"/>
    <property type="molecule type" value="Genomic_DNA"/>
</dbReference>
<dbReference type="GO" id="GO:0030170">
    <property type="term" value="F:pyridoxal phosphate binding"/>
    <property type="evidence" value="ECO:0007669"/>
    <property type="project" value="InterPro"/>
</dbReference>
<dbReference type="Pfam" id="PF03473">
    <property type="entry name" value="MOSC"/>
    <property type="match status" value="1"/>
</dbReference>
<dbReference type="PANTHER" id="PTHR30212:SF2">
    <property type="entry name" value="PROTEIN YIIM"/>
    <property type="match status" value="1"/>
</dbReference>
<feature type="domain" description="MOSC" evidence="1">
    <location>
        <begin position="28"/>
        <end position="162"/>
    </location>
</feature>
<dbReference type="InterPro" id="IPR052353">
    <property type="entry name" value="Benzoxazolinone_Detox_Enz"/>
</dbReference>
<dbReference type="PANTHER" id="PTHR30212">
    <property type="entry name" value="PROTEIN YIIM"/>
    <property type="match status" value="1"/>
</dbReference>
<reference evidence="2" key="1">
    <citation type="submission" date="2020-11" db="EMBL/GenBank/DDBJ databases">
        <title>Whole-genome analyses of Nonomuraea sp. K274.</title>
        <authorList>
            <person name="Veyisoglu A."/>
        </authorList>
    </citation>
    <scope>NUCLEOTIDE SEQUENCE</scope>
    <source>
        <strain evidence="2">K274</strain>
    </source>
</reference>
<dbReference type="SUPFAM" id="SSF50800">
    <property type="entry name" value="PK beta-barrel domain-like"/>
    <property type="match status" value="1"/>
</dbReference>
<comment type="caution">
    <text evidence="2">The sequence shown here is derived from an EMBL/GenBank/DDBJ whole genome shotgun (WGS) entry which is preliminary data.</text>
</comment>
<sequence>MRIISVNVGRPVEADWAGQLGWTAIDKQAVTSRVAVHENGLAGDERADKEHHGSLEHAVYAYAREDYDWWVVELGRKLRSGRFGENLTTSGLDVNGAVIGERWRIGDAVLEVRGPRVPCVVFRNWMDEPGWVKRFTAAGRPGAYLSVVELGELGAGDEVEVVSRPEAGVTVADWFRARHGDKDALRRVLAVPGHDSRWDEMAERLLA</sequence>
<dbReference type="AlphaFoldDB" id="A0A931F446"/>
<protein>
    <submittedName>
        <fullName evidence="2">MOSC domain-containing protein</fullName>
    </submittedName>
</protein>
<organism evidence="2 3">
    <name type="scientific">Nonomuraea cypriaca</name>
    <dbReference type="NCBI Taxonomy" id="1187855"/>
    <lineage>
        <taxon>Bacteria</taxon>
        <taxon>Bacillati</taxon>
        <taxon>Actinomycetota</taxon>
        <taxon>Actinomycetes</taxon>
        <taxon>Streptosporangiales</taxon>
        <taxon>Streptosporangiaceae</taxon>
        <taxon>Nonomuraea</taxon>
    </lineage>
</organism>
<accession>A0A931F446</accession>
<dbReference type="Proteomes" id="UP000605361">
    <property type="component" value="Unassembled WGS sequence"/>
</dbReference>
<name>A0A931F446_9ACTN</name>
<gene>
    <name evidence="2" type="ORF">ITP53_42745</name>
</gene>
<dbReference type="PROSITE" id="PS51340">
    <property type="entry name" value="MOSC"/>
    <property type="match status" value="1"/>
</dbReference>
<evidence type="ECO:0000313" key="3">
    <source>
        <dbReference type="Proteomes" id="UP000605361"/>
    </source>
</evidence>
<dbReference type="Gene3D" id="2.40.33.20">
    <property type="entry name" value="PK beta-barrel domain-like"/>
    <property type="match status" value="1"/>
</dbReference>
<evidence type="ECO:0000313" key="2">
    <source>
        <dbReference type="EMBL" id="MBF8192292.1"/>
    </source>
</evidence>